<organism evidence="1 2">
    <name type="scientific">Parasponia andersonii</name>
    <name type="common">Sponia andersonii</name>
    <dbReference type="NCBI Taxonomy" id="3476"/>
    <lineage>
        <taxon>Eukaryota</taxon>
        <taxon>Viridiplantae</taxon>
        <taxon>Streptophyta</taxon>
        <taxon>Embryophyta</taxon>
        <taxon>Tracheophyta</taxon>
        <taxon>Spermatophyta</taxon>
        <taxon>Magnoliopsida</taxon>
        <taxon>eudicotyledons</taxon>
        <taxon>Gunneridae</taxon>
        <taxon>Pentapetalae</taxon>
        <taxon>rosids</taxon>
        <taxon>fabids</taxon>
        <taxon>Rosales</taxon>
        <taxon>Cannabaceae</taxon>
        <taxon>Parasponia</taxon>
    </lineage>
</organism>
<keyword evidence="2" id="KW-1185">Reference proteome</keyword>
<dbReference type="AlphaFoldDB" id="A0A2P5E096"/>
<evidence type="ECO:0000313" key="1">
    <source>
        <dbReference type="EMBL" id="PON78964.1"/>
    </source>
</evidence>
<dbReference type="EMBL" id="JXTB01000006">
    <property type="protein sequence ID" value="PON78964.1"/>
    <property type="molecule type" value="Genomic_DNA"/>
</dbReference>
<reference evidence="2" key="1">
    <citation type="submission" date="2016-06" db="EMBL/GenBank/DDBJ databases">
        <title>Parallel loss of symbiosis genes in relatives of nitrogen-fixing non-legume Parasponia.</title>
        <authorList>
            <person name="Van Velzen R."/>
            <person name="Holmer R."/>
            <person name="Bu F."/>
            <person name="Rutten L."/>
            <person name="Van Zeijl A."/>
            <person name="Liu W."/>
            <person name="Santuari L."/>
            <person name="Cao Q."/>
            <person name="Sharma T."/>
            <person name="Shen D."/>
            <person name="Roswanjaya Y."/>
            <person name="Wardhani T."/>
            <person name="Kalhor M.S."/>
            <person name="Jansen J."/>
            <person name="Van den Hoogen J."/>
            <person name="Gungor B."/>
            <person name="Hartog M."/>
            <person name="Hontelez J."/>
            <person name="Verver J."/>
            <person name="Yang W.-C."/>
            <person name="Schijlen E."/>
            <person name="Repin R."/>
            <person name="Schilthuizen M."/>
            <person name="Schranz E."/>
            <person name="Heidstra R."/>
            <person name="Miyata K."/>
            <person name="Fedorova E."/>
            <person name="Kohlen W."/>
            <person name="Bisseling T."/>
            <person name="Smit S."/>
            <person name="Geurts R."/>
        </authorList>
    </citation>
    <scope>NUCLEOTIDE SEQUENCE [LARGE SCALE GENOMIC DNA]</scope>
    <source>
        <strain evidence="2">cv. WU1-14</strain>
    </source>
</reference>
<comment type="caution">
    <text evidence="1">The sequence shown here is derived from an EMBL/GenBank/DDBJ whole genome shotgun (WGS) entry which is preliminary data.</text>
</comment>
<sequence>VAGARQWLEELIGSSIVNGCAKEERARVWALSNIPRQTIKKSFSQF</sequence>
<accession>A0A2P5E096</accession>
<proteinExistence type="predicted"/>
<dbReference type="Proteomes" id="UP000237105">
    <property type="component" value="Unassembled WGS sequence"/>
</dbReference>
<name>A0A2P5E096_PARAD</name>
<protein>
    <submittedName>
        <fullName evidence="1">Uncharacterized protein</fullName>
    </submittedName>
</protein>
<feature type="non-terminal residue" evidence="1">
    <location>
        <position position="1"/>
    </location>
</feature>
<gene>
    <name evidence="1" type="ORF">PanWU01x14_014650</name>
</gene>
<evidence type="ECO:0000313" key="2">
    <source>
        <dbReference type="Proteomes" id="UP000237105"/>
    </source>
</evidence>